<proteinExistence type="predicted"/>
<keyword evidence="3" id="KW-1185">Reference proteome</keyword>
<feature type="region of interest" description="Disordered" evidence="1">
    <location>
        <begin position="188"/>
        <end position="210"/>
    </location>
</feature>
<feature type="region of interest" description="Disordered" evidence="1">
    <location>
        <begin position="31"/>
        <end position="121"/>
    </location>
</feature>
<organism evidence="2 3">
    <name type="scientific">Hydnum rufescens UP504</name>
    <dbReference type="NCBI Taxonomy" id="1448309"/>
    <lineage>
        <taxon>Eukaryota</taxon>
        <taxon>Fungi</taxon>
        <taxon>Dikarya</taxon>
        <taxon>Basidiomycota</taxon>
        <taxon>Agaricomycotina</taxon>
        <taxon>Agaricomycetes</taxon>
        <taxon>Cantharellales</taxon>
        <taxon>Hydnaceae</taxon>
        <taxon>Hydnum</taxon>
    </lineage>
</organism>
<dbReference type="Proteomes" id="UP000886523">
    <property type="component" value="Unassembled WGS sequence"/>
</dbReference>
<accession>A0A9P6ACE2</accession>
<gene>
    <name evidence="2" type="ORF">BS47DRAFT_1369576</name>
</gene>
<evidence type="ECO:0000256" key="1">
    <source>
        <dbReference type="SAM" id="MobiDB-lite"/>
    </source>
</evidence>
<dbReference type="AlphaFoldDB" id="A0A9P6ACE2"/>
<feature type="compositionally biased region" description="Polar residues" evidence="1">
    <location>
        <begin position="68"/>
        <end position="99"/>
    </location>
</feature>
<comment type="caution">
    <text evidence="2">The sequence shown here is derived from an EMBL/GenBank/DDBJ whole genome shotgun (WGS) entry which is preliminary data.</text>
</comment>
<dbReference type="EMBL" id="MU129371">
    <property type="protein sequence ID" value="KAF9503375.1"/>
    <property type="molecule type" value="Genomic_DNA"/>
</dbReference>
<name>A0A9P6ACE2_9AGAM</name>
<sequence>MYCACSGSTWVLFGYQQLPVLSFHLPSNLCKPQQATKRPHTPSAGVVTRLRPGPRHNENPRNDKGPNGNVTQQHDTATRHGNPTNGNVPSDMTHNNAPNDVTHGNVPNEDMTMPNKGPRNHTLTMAGVWSYIRSSLRMPTNTNAKPCLLTPEQRDLGGPIQTAVHMSRSMAPVPHTCCSGCGVLQKPVQTPNHKPMERNPQTTPTNENRREDIQTAVRMSRSTWPQYLTPAAAGVGYYKILARTCANAQPQTHGMKPVNETHKRPPQTKTAGRTRTTHRTSQSTGPQYPAPAAAGVGYCKFRRAPVVILGQSGVDWGGSRNREKRRRDNHTTLSTGFRWGAANRAKHWLCPGHRRKGCEGVGVMMKDIK</sequence>
<feature type="compositionally biased region" description="Basic and acidic residues" evidence="1">
    <location>
        <begin position="55"/>
        <end position="64"/>
    </location>
</feature>
<feature type="region of interest" description="Disordered" evidence="1">
    <location>
        <begin position="249"/>
        <end position="289"/>
    </location>
</feature>
<evidence type="ECO:0000313" key="2">
    <source>
        <dbReference type="EMBL" id="KAF9503375.1"/>
    </source>
</evidence>
<evidence type="ECO:0000313" key="3">
    <source>
        <dbReference type="Proteomes" id="UP000886523"/>
    </source>
</evidence>
<protein>
    <submittedName>
        <fullName evidence="2">Uncharacterized protein</fullName>
    </submittedName>
</protein>
<reference evidence="2" key="1">
    <citation type="journal article" date="2020" name="Nat. Commun.">
        <title>Large-scale genome sequencing of mycorrhizal fungi provides insights into the early evolution of symbiotic traits.</title>
        <authorList>
            <person name="Miyauchi S."/>
            <person name="Kiss E."/>
            <person name="Kuo A."/>
            <person name="Drula E."/>
            <person name="Kohler A."/>
            <person name="Sanchez-Garcia M."/>
            <person name="Morin E."/>
            <person name="Andreopoulos B."/>
            <person name="Barry K.W."/>
            <person name="Bonito G."/>
            <person name="Buee M."/>
            <person name="Carver A."/>
            <person name="Chen C."/>
            <person name="Cichocki N."/>
            <person name="Clum A."/>
            <person name="Culley D."/>
            <person name="Crous P.W."/>
            <person name="Fauchery L."/>
            <person name="Girlanda M."/>
            <person name="Hayes R.D."/>
            <person name="Keri Z."/>
            <person name="LaButti K."/>
            <person name="Lipzen A."/>
            <person name="Lombard V."/>
            <person name="Magnuson J."/>
            <person name="Maillard F."/>
            <person name="Murat C."/>
            <person name="Nolan M."/>
            <person name="Ohm R.A."/>
            <person name="Pangilinan J."/>
            <person name="Pereira M.F."/>
            <person name="Perotto S."/>
            <person name="Peter M."/>
            <person name="Pfister S."/>
            <person name="Riley R."/>
            <person name="Sitrit Y."/>
            <person name="Stielow J.B."/>
            <person name="Szollosi G."/>
            <person name="Zifcakova L."/>
            <person name="Stursova M."/>
            <person name="Spatafora J.W."/>
            <person name="Tedersoo L."/>
            <person name="Vaario L.M."/>
            <person name="Yamada A."/>
            <person name="Yan M."/>
            <person name="Wang P."/>
            <person name="Xu J."/>
            <person name="Bruns T."/>
            <person name="Baldrian P."/>
            <person name="Vilgalys R."/>
            <person name="Dunand C."/>
            <person name="Henrissat B."/>
            <person name="Grigoriev I.V."/>
            <person name="Hibbett D."/>
            <person name="Nagy L.G."/>
            <person name="Martin F.M."/>
        </authorList>
    </citation>
    <scope>NUCLEOTIDE SEQUENCE</scope>
    <source>
        <strain evidence="2">UP504</strain>
    </source>
</reference>